<dbReference type="EMBL" id="BNJG01000001">
    <property type="protein sequence ID" value="GHO55652.1"/>
    <property type="molecule type" value="Genomic_DNA"/>
</dbReference>
<gene>
    <name evidence="2" type="ORF">KSB_41270</name>
</gene>
<protein>
    <submittedName>
        <fullName evidence="2">Uncharacterized protein</fullName>
    </submittedName>
</protein>
<feature type="transmembrane region" description="Helical" evidence="1">
    <location>
        <begin position="55"/>
        <end position="81"/>
    </location>
</feature>
<reference evidence="2 3" key="1">
    <citation type="journal article" date="2021" name="Int. J. Syst. Evol. Microbiol.">
        <title>Reticulibacter mediterranei gen. nov., sp. nov., within the new family Reticulibacteraceae fam. nov., and Ktedonospora formicarum gen. nov., sp. nov., Ktedonobacter robiniae sp. nov., Dictyobacter formicarum sp. nov. and Dictyobacter arantiisoli sp. nov., belonging to the class Ktedonobacteria.</title>
        <authorList>
            <person name="Yabe S."/>
            <person name="Zheng Y."/>
            <person name="Wang C.M."/>
            <person name="Sakai Y."/>
            <person name="Abe K."/>
            <person name="Yokota A."/>
            <person name="Donadio S."/>
            <person name="Cavaletti L."/>
            <person name="Monciardini P."/>
        </authorList>
    </citation>
    <scope>NUCLEOTIDE SEQUENCE [LARGE SCALE GENOMIC DNA]</scope>
    <source>
        <strain evidence="2 3">SOSP1-30</strain>
    </source>
</reference>
<comment type="caution">
    <text evidence="2">The sequence shown here is derived from an EMBL/GenBank/DDBJ whole genome shotgun (WGS) entry which is preliminary data.</text>
</comment>
<sequence length="88" mass="9700">MHAFLGAFRHGLKSVFTTLLFSLVGFVIVGGAYKFGETRLISFFKTHPSLLEPTIFFAIALPILSTLALFLAIIGYIAGLINRLRKRG</sequence>
<dbReference type="RefSeq" id="WP_201372222.1">
    <property type="nucleotide sequence ID" value="NZ_BNJG01000001.1"/>
</dbReference>
<keyword evidence="1" id="KW-1133">Transmembrane helix</keyword>
<keyword evidence="1" id="KW-0812">Transmembrane</keyword>
<organism evidence="2 3">
    <name type="scientific">Ktedonobacter robiniae</name>
    <dbReference type="NCBI Taxonomy" id="2778365"/>
    <lineage>
        <taxon>Bacteria</taxon>
        <taxon>Bacillati</taxon>
        <taxon>Chloroflexota</taxon>
        <taxon>Ktedonobacteria</taxon>
        <taxon>Ktedonobacterales</taxon>
        <taxon>Ktedonobacteraceae</taxon>
        <taxon>Ktedonobacter</taxon>
    </lineage>
</organism>
<evidence type="ECO:0000313" key="3">
    <source>
        <dbReference type="Proteomes" id="UP000654345"/>
    </source>
</evidence>
<name>A0ABQ3USS4_9CHLR</name>
<proteinExistence type="predicted"/>
<keyword evidence="3" id="KW-1185">Reference proteome</keyword>
<dbReference type="Proteomes" id="UP000654345">
    <property type="component" value="Unassembled WGS sequence"/>
</dbReference>
<keyword evidence="1" id="KW-0472">Membrane</keyword>
<evidence type="ECO:0000313" key="2">
    <source>
        <dbReference type="EMBL" id="GHO55652.1"/>
    </source>
</evidence>
<accession>A0ABQ3USS4</accession>
<evidence type="ECO:0000256" key="1">
    <source>
        <dbReference type="SAM" id="Phobius"/>
    </source>
</evidence>
<feature type="transmembrane region" description="Helical" evidence="1">
    <location>
        <begin position="12"/>
        <end position="35"/>
    </location>
</feature>